<dbReference type="RefSeq" id="WP_099685918.1">
    <property type="nucleotide sequence ID" value="NZ_NWUW01000024.1"/>
</dbReference>
<evidence type="ECO:0000313" key="1">
    <source>
        <dbReference type="EMBL" id="PIE92908.1"/>
    </source>
</evidence>
<reference evidence="1 2" key="1">
    <citation type="submission" date="2017-09" db="EMBL/GenBank/DDBJ databases">
        <title>Biocontrol bacteria screening and application from spent mushroom substrate.</title>
        <authorList>
            <person name="Sun X."/>
        </authorList>
    </citation>
    <scope>NUCLEOTIDE SEQUENCE [LARGE SCALE GENOMIC DNA]</scope>
    <source>
        <strain evidence="1 2">100374</strain>
    </source>
</reference>
<comment type="caution">
    <text evidence="1">The sequence shown here is derived from an EMBL/GenBank/DDBJ whole genome shotgun (WGS) entry which is preliminary data.</text>
</comment>
<gene>
    <name evidence="1" type="ORF">CO726_24075</name>
</gene>
<accession>A0A2G6Q7W4</accession>
<dbReference type="InterPro" id="IPR019241">
    <property type="entry name" value="DUF2197"/>
</dbReference>
<sequence length="71" mass="8439">MHMMFYEIVCFSCKNIFLVYEGSEKYKRFKEKPKGVYCCDECSHKIQLEAIKNFLGNFTISIRKCLTIKVL</sequence>
<name>A0A2G6Q7W4_9BACI</name>
<keyword evidence="2" id="KW-1185">Reference proteome</keyword>
<protein>
    <submittedName>
        <fullName evidence="1">DUF2197 domain-containing protein</fullName>
    </submittedName>
</protein>
<evidence type="ECO:0000313" key="2">
    <source>
        <dbReference type="Proteomes" id="UP000228484"/>
    </source>
</evidence>
<dbReference type="EMBL" id="NWUW01000024">
    <property type="protein sequence ID" value="PIE92908.1"/>
    <property type="molecule type" value="Genomic_DNA"/>
</dbReference>
<dbReference type="Pfam" id="PF09963">
    <property type="entry name" value="DUF2197"/>
    <property type="match status" value="1"/>
</dbReference>
<dbReference type="AlphaFoldDB" id="A0A2G6Q7W4"/>
<dbReference type="Proteomes" id="UP000228484">
    <property type="component" value="Unassembled WGS sequence"/>
</dbReference>
<proteinExistence type="predicted"/>
<organism evidence="1 2">
    <name type="scientific">Bacillus fungorum</name>
    <dbReference type="NCBI Taxonomy" id="2039284"/>
    <lineage>
        <taxon>Bacteria</taxon>
        <taxon>Bacillati</taxon>
        <taxon>Bacillota</taxon>
        <taxon>Bacilli</taxon>
        <taxon>Bacillales</taxon>
        <taxon>Bacillaceae</taxon>
        <taxon>Bacillus</taxon>
    </lineage>
</organism>